<evidence type="ECO:0000313" key="2">
    <source>
        <dbReference type="Proteomes" id="UP000232722"/>
    </source>
</evidence>
<reference evidence="1 2" key="2">
    <citation type="submission" date="2017-09" db="EMBL/GenBank/DDBJ databases">
        <title>Extensive intraspecific genome diversity in a model arbuscular mycorrhizal fungus.</title>
        <authorList>
            <person name="Chen E.C."/>
            <person name="Morin E."/>
            <person name="Beaudet D."/>
            <person name="Noel J."/>
            <person name="Ndikumana S."/>
            <person name="Charron P."/>
            <person name="St-Onge C."/>
            <person name="Giorgi J."/>
            <person name="Grigoriev I.V."/>
            <person name="Roux C."/>
            <person name="Martin F.M."/>
            <person name="Corradi N."/>
        </authorList>
    </citation>
    <scope>NUCLEOTIDE SEQUENCE [LARGE SCALE GENOMIC DNA]</scope>
    <source>
        <strain evidence="1 2">A5</strain>
    </source>
</reference>
<dbReference type="EMBL" id="LLXJ01001592">
    <property type="protein sequence ID" value="PKC01484.1"/>
    <property type="molecule type" value="Genomic_DNA"/>
</dbReference>
<comment type="caution">
    <text evidence="1">The sequence shown here is derived from an EMBL/GenBank/DDBJ whole genome shotgun (WGS) entry which is preliminary data.</text>
</comment>
<evidence type="ECO:0000313" key="1">
    <source>
        <dbReference type="EMBL" id="PKC01484.1"/>
    </source>
</evidence>
<dbReference type="VEuPathDB" id="FungiDB:RhiirA1_474476"/>
<dbReference type="OrthoDB" id="2427212at2759"/>
<accession>A0A2I1EUR0</accession>
<organism evidence="1 2">
    <name type="scientific">Rhizophagus irregularis</name>
    <dbReference type="NCBI Taxonomy" id="588596"/>
    <lineage>
        <taxon>Eukaryota</taxon>
        <taxon>Fungi</taxon>
        <taxon>Fungi incertae sedis</taxon>
        <taxon>Mucoromycota</taxon>
        <taxon>Glomeromycotina</taxon>
        <taxon>Glomeromycetes</taxon>
        <taxon>Glomerales</taxon>
        <taxon>Glomeraceae</taxon>
        <taxon>Rhizophagus</taxon>
    </lineage>
</organism>
<name>A0A2I1EUR0_9GLOM</name>
<dbReference type="Proteomes" id="UP000232722">
    <property type="component" value="Unassembled WGS sequence"/>
</dbReference>
<proteinExistence type="predicted"/>
<protein>
    <submittedName>
        <fullName evidence="1">Uncharacterized protein</fullName>
    </submittedName>
</protein>
<dbReference type="AlphaFoldDB" id="A0A2I1EUR0"/>
<gene>
    <name evidence="1" type="ORF">RhiirA5_426604</name>
</gene>
<sequence>MKHIKNILQYLFQKRHDGIYSLYNIYISLLKTQQILTINFKLPIVEIHCQQGETPTLSPKYPFDLEAYRQFDNNIWCYWYYISVSTNELDFVAYINNANETDINQHFNNINGLENIRDNSSAANLEINFEPIEDNLDDEITTTLALSQKKYWWPALCRIMHSHMNSLENDFNKYLQGWAEMLKNEKNAELDEETEEQSNTLIGDVTHPANDISAKWNLLTLFNNINVNLPF</sequence>
<reference evidence="1 2" key="1">
    <citation type="submission" date="2016-04" db="EMBL/GenBank/DDBJ databases">
        <title>Genome analyses suggest a sexual origin of heterokaryosis in a supposedly ancient asexual fungus.</title>
        <authorList>
            <person name="Ropars J."/>
            <person name="Sedzielewska K."/>
            <person name="Noel J."/>
            <person name="Charron P."/>
            <person name="Farinelli L."/>
            <person name="Marton T."/>
            <person name="Kruger M."/>
            <person name="Pelin A."/>
            <person name="Brachmann A."/>
            <person name="Corradi N."/>
        </authorList>
    </citation>
    <scope>NUCLEOTIDE SEQUENCE [LARGE SCALE GENOMIC DNA]</scope>
    <source>
        <strain evidence="1 2">A5</strain>
    </source>
</reference>
<dbReference type="VEuPathDB" id="FungiDB:RhiirFUN_004414"/>